<dbReference type="InterPro" id="IPR012337">
    <property type="entry name" value="RNaseH-like_sf"/>
</dbReference>
<reference evidence="2 3" key="1">
    <citation type="submission" date="2024-05" db="EMBL/GenBank/DDBJ databases">
        <title>De novo assembly of an allotetraploid wild potato.</title>
        <authorList>
            <person name="Hosaka A.J."/>
        </authorList>
    </citation>
    <scope>NUCLEOTIDE SEQUENCE [LARGE SCALE GENOMIC DNA]</scope>
    <source>
        <tissue evidence="2">Young leaves</tissue>
    </source>
</reference>
<sequence>MVDKIYFNLSIEDDETPSCQEVKDSIKIEVRKLYDLYNSNRMNVVRNEKPQSSRSRYNEDDLDDMIDCYLELSHNDRNNFDVYINQNTEPTTDLLEWRSNRGKGFPKLQPVAQDVLAIQACSVASEDAFSAARFQIGEHKYSLTADSLEISILFRD</sequence>
<comment type="caution">
    <text evidence="2">The sequence shown here is derived from an EMBL/GenBank/DDBJ whole genome shotgun (WGS) entry which is preliminary data.</text>
</comment>
<dbReference type="InterPro" id="IPR008906">
    <property type="entry name" value="HATC_C_dom"/>
</dbReference>
<accession>A0ABD2RQ50</accession>
<organism evidence="2 3">
    <name type="scientific">Solanum stoloniferum</name>
    <dbReference type="NCBI Taxonomy" id="62892"/>
    <lineage>
        <taxon>Eukaryota</taxon>
        <taxon>Viridiplantae</taxon>
        <taxon>Streptophyta</taxon>
        <taxon>Embryophyta</taxon>
        <taxon>Tracheophyta</taxon>
        <taxon>Spermatophyta</taxon>
        <taxon>Magnoliopsida</taxon>
        <taxon>eudicotyledons</taxon>
        <taxon>Gunneridae</taxon>
        <taxon>Pentapetalae</taxon>
        <taxon>asterids</taxon>
        <taxon>lamiids</taxon>
        <taxon>Solanales</taxon>
        <taxon>Solanaceae</taxon>
        <taxon>Solanoideae</taxon>
        <taxon>Solaneae</taxon>
        <taxon>Solanum</taxon>
    </lineage>
</organism>
<dbReference type="PANTHER" id="PTHR23272:SF184">
    <property type="entry name" value="OS03G0311250 PROTEIN"/>
    <property type="match status" value="1"/>
</dbReference>
<dbReference type="AlphaFoldDB" id="A0ABD2RQ50"/>
<evidence type="ECO:0000259" key="1">
    <source>
        <dbReference type="Pfam" id="PF05699"/>
    </source>
</evidence>
<name>A0ABD2RQ50_9SOLN</name>
<dbReference type="EMBL" id="JBJKTR010000018">
    <property type="protein sequence ID" value="KAL3334021.1"/>
    <property type="molecule type" value="Genomic_DNA"/>
</dbReference>
<protein>
    <recommendedName>
        <fullName evidence="1">HAT C-terminal dimerisation domain-containing protein</fullName>
    </recommendedName>
</protein>
<evidence type="ECO:0000313" key="3">
    <source>
        <dbReference type="Proteomes" id="UP001627284"/>
    </source>
</evidence>
<dbReference type="SUPFAM" id="SSF53098">
    <property type="entry name" value="Ribonuclease H-like"/>
    <property type="match status" value="1"/>
</dbReference>
<feature type="domain" description="HAT C-terminal dimerisation" evidence="1">
    <location>
        <begin position="83"/>
        <end position="149"/>
    </location>
</feature>
<dbReference type="Proteomes" id="UP001627284">
    <property type="component" value="Unassembled WGS sequence"/>
</dbReference>
<dbReference type="PANTHER" id="PTHR23272">
    <property type="entry name" value="BED FINGER-RELATED"/>
    <property type="match status" value="1"/>
</dbReference>
<dbReference type="Pfam" id="PF05699">
    <property type="entry name" value="Dimer_Tnp_hAT"/>
    <property type="match status" value="1"/>
</dbReference>
<keyword evidence="3" id="KW-1185">Reference proteome</keyword>
<gene>
    <name evidence="2" type="ORF">AABB24_030672</name>
</gene>
<proteinExistence type="predicted"/>
<evidence type="ECO:0000313" key="2">
    <source>
        <dbReference type="EMBL" id="KAL3334021.1"/>
    </source>
</evidence>